<protein>
    <recommendedName>
        <fullName evidence="1">DUF3097 domain-containing protein</fullName>
    </recommendedName>
</protein>
<gene>
    <name evidence="2" type="ORF">NRB20_39580</name>
</gene>
<dbReference type="AlphaFoldDB" id="A0A7K0D542"/>
<dbReference type="Pfam" id="PF22845">
    <property type="entry name" value="DUF3097_N"/>
    <property type="match status" value="1"/>
</dbReference>
<keyword evidence="3" id="KW-1185">Reference proteome</keyword>
<evidence type="ECO:0000259" key="1">
    <source>
        <dbReference type="Pfam" id="PF22845"/>
    </source>
</evidence>
<comment type="caution">
    <text evidence="2">The sequence shown here is derived from an EMBL/GenBank/DDBJ whole genome shotgun (WGS) entry which is preliminary data.</text>
</comment>
<organism evidence="2 3">
    <name type="scientific">Nocardia macrotermitis</name>
    <dbReference type="NCBI Taxonomy" id="2585198"/>
    <lineage>
        <taxon>Bacteria</taxon>
        <taxon>Bacillati</taxon>
        <taxon>Actinomycetota</taxon>
        <taxon>Actinomycetes</taxon>
        <taxon>Mycobacteriales</taxon>
        <taxon>Nocardiaceae</taxon>
        <taxon>Nocardia</taxon>
    </lineage>
</organism>
<sequence>MNEYGDIYSGHSRTRKRAVPEVSAERDLVAEDAATGFCGAVVGFERTYDGEFVKLEDRHGVVRLSRCARPHF</sequence>
<feature type="domain" description="DUF3097" evidence="1">
    <location>
        <begin position="21"/>
        <end position="64"/>
    </location>
</feature>
<evidence type="ECO:0000313" key="2">
    <source>
        <dbReference type="EMBL" id="MQY20850.1"/>
    </source>
</evidence>
<reference evidence="2 3" key="1">
    <citation type="submission" date="2019-10" db="EMBL/GenBank/DDBJ databases">
        <title>Nocardia macrotermitis sp. nov. and Nocardia aurantia sp. nov., isolated from the gut of fungus growing-termite Macrotermes natalensis.</title>
        <authorList>
            <person name="Benndorf R."/>
            <person name="Schwitalla J."/>
            <person name="Martin K."/>
            <person name="De Beer W."/>
            <person name="Kaster A.-K."/>
            <person name="Vollmers J."/>
            <person name="Poulsen M."/>
            <person name="Beemelmanns C."/>
        </authorList>
    </citation>
    <scope>NUCLEOTIDE SEQUENCE [LARGE SCALE GENOMIC DNA]</scope>
    <source>
        <strain evidence="2 3">RB20</strain>
    </source>
</reference>
<proteinExistence type="predicted"/>
<accession>A0A7K0D542</accession>
<dbReference type="InterPro" id="IPR053883">
    <property type="entry name" value="DUF3097_N"/>
</dbReference>
<evidence type="ECO:0000313" key="3">
    <source>
        <dbReference type="Proteomes" id="UP000438448"/>
    </source>
</evidence>
<dbReference type="Proteomes" id="UP000438448">
    <property type="component" value="Unassembled WGS sequence"/>
</dbReference>
<dbReference type="EMBL" id="WEGK01000008">
    <property type="protein sequence ID" value="MQY20850.1"/>
    <property type="molecule type" value="Genomic_DNA"/>
</dbReference>
<name>A0A7K0D542_9NOCA</name>